<dbReference type="SMART" id="SM00129">
    <property type="entry name" value="KISc"/>
    <property type="match status" value="1"/>
</dbReference>
<dbReference type="InterPro" id="IPR036961">
    <property type="entry name" value="Kinesin_motor_dom_sf"/>
</dbReference>
<evidence type="ECO:0000259" key="10">
    <source>
        <dbReference type="PROSITE" id="PS50067"/>
    </source>
</evidence>
<dbReference type="FunFam" id="3.40.850.10:FF:000114">
    <property type="entry name" value="Kinesin-like protein"/>
    <property type="match status" value="1"/>
</dbReference>
<dbReference type="GO" id="GO:0005874">
    <property type="term" value="C:microtubule"/>
    <property type="evidence" value="ECO:0007669"/>
    <property type="project" value="UniProtKB-KW"/>
</dbReference>
<dbReference type="GO" id="GO:0008017">
    <property type="term" value="F:microtubule binding"/>
    <property type="evidence" value="ECO:0007669"/>
    <property type="project" value="InterPro"/>
</dbReference>
<keyword evidence="12" id="KW-1185">Reference proteome</keyword>
<dbReference type="Pfam" id="PF00225">
    <property type="entry name" value="Kinesin"/>
    <property type="match status" value="1"/>
</dbReference>
<dbReference type="InterPro" id="IPR019821">
    <property type="entry name" value="Kinesin_motor_CS"/>
</dbReference>
<dbReference type="AlphaFoldDB" id="A0AAP0PBK4"/>
<evidence type="ECO:0000256" key="4">
    <source>
        <dbReference type="ARBA" id="ARBA00023054"/>
    </source>
</evidence>
<dbReference type="GO" id="GO:0005524">
    <property type="term" value="F:ATP binding"/>
    <property type="evidence" value="ECO:0007669"/>
    <property type="project" value="UniProtKB-UniRule"/>
</dbReference>
<feature type="binding site" evidence="7">
    <location>
        <begin position="87"/>
        <end position="94"/>
    </location>
    <ligand>
        <name>ATP</name>
        <dbReference type="ChEBI" id="CHEBI:30616"/>
    </ligand>
</feature>
<feature type="region of interest" description="Disordered" evidence="9">
    <location>
        <begin position="332"/>
        <end position="358"/>
    </location>
</feature>
<evidence type="ECO:0000256" key="8">
    <source>
        <dbReference type="RuleBase" id="RU000394"/>
    </source>
</evidence>
<keyword evidence="5 7" id="KW-0505">Motor protein</keyword>
<gene>
    <name evidence="11" type="ORF">Sjap_007703</name>
</gene>
<evidence type="ECO:0000313" key="12">
    <source>
        <dbReference type="Proteomes" id="UP001417504"/>
    </source>
</evidence>
<keyword evidence="1 8" id="KW-0493">Microtubule</keyword>
<keyword evidence="2 7" id="KW-0547">Nucleotide-binding</keyword>
<dbReference type="GO" id="GO:0007018">
    <property type="term" value="P:microtubule-based movement"/>
    <property type="evidence" value="ECO:0007669"/>
    <property type="project" value="InterPro"/>
</dbReference>
<dbReference type="PANTHER" id="PTHR47968:SF17">
    <property type="entry name" value="KINESIN-LIKE PROTEIN"/>
    <property type="match status" value="1"/>
</dbReference>
<dbReference type="PROSITE" id="PS00411">
    <property type="entry name" value="KINESIN_MOTOR_1"/>
    <property type="match status" value="1"/>
</dbReference>
<sequence>MSSITVCARFRPLSSKEKRERGDSTSCIQSVDSENFIFKDGKEEESIFCFDRVFYQESLQSDVYEFLAPPIVQDVVNAINGTIITYGQTGAGKTYSMEGPSILDNEDQKKGLLPRVVEGLFECLKLADETIKYIVKLSMVEIYMEKVRDLLDLSKDNLQIKECKVLGVFVSGVTEISITDAAEALVHLSNGISNRTVGETQMNMESSRSHCAYIFTVQQESARDTRLKTGKLILVDLAGSEKIEKTGAEGKILEEAKTINKSLSALGNVINALTDDSPGRINHIPYRDSKITRILRNALGGPSRTALLLCCSPSPSNASESLSTLRFGTRAKHIKSTPRGNRSAEKVPKKQLFPSPTKDESCQRILDKLSEKMKIEDIKLLEELFIMEGIISTQALGTDSESVLEDVTLKTITTLQQAVEDQACVIKKLRRENRYLKAKLLLIQGLDFDQKVTETHFQYFRKDVESISSFLRRILEFLRLKKMSKHEDY</sequence>
<evidence type="ECO:0000256" key="1">
    <source>
        <dbReference type="ARBA" id="ARBA00022701"/>
    </source>
</evidence>
<evidence type="ECO:0000256" key="5">
    <source>
        <dbReference type="ARBA" id="ARBA00023175"/>
    </source>
</evidence>
<reference evidence="11 12" key="1">
    <citation type="submission" date="2024-01" db="EMBL/GenBank/DDBJ databases">
        <title>Genome assemblies of Stephania.</title>
        <authorList>
            <person name="Yang L."/>
        </authorList>
    </citation>
    <scope>NUCLEOTIDE SEQUENCE [LARGE SCALE GENOMIC DNA]</scope>
    <source>
        <strain evidence="11">QJT</strain>
        <tissue evidence="11">Leaf</tissue>
    </source>
</reference>
<dbReference type="PRINTS" id="PR00380">
    <property type="entry name" value="KINESINHEAVY"/>
</dbReference>
<evidence type="ECO:0000313" key="11">
    <source>
        <dbReference type="EMBL" id="KAK9137109.1"/>
    </source>
</evidence>
<evidence type="ECO:0000256" key="6">
    <source>
        <dbReference type="ARBA" id="ARBA00061495"/>
    </source>
</evidence>
<dbReference type="GO" id="GO:0003777">
    <property type="term" value="F:microtubule motor activity"/>
    <property type="evidence" value="ECO:0007669"/>
    <property type="project" value="InterPro"/>
</dbReference>
<keyword evidence="3 7" id="KW-0067">ATP-binding</keyword>
<dbReference type="InterPro" id="IPR027640">
    <property type="entry name" value="Kinesin-like_fam"/>
</dbReference>
<evidence type="ECO:0000256" key="3">
    <source>
        <dbReference type="ARBA" id="ARBA00022840"/>
    </source>
</evidence>
<evidence type="ECO:0000256" key="2">
    <source>
        <dbReference type="ARBA" id="ARBA00022741"/>
    </source>
</evidence>
<keyword evidence="4" id="KW-0175">Coiled coil</keyword>
<comment type="similarity">
    <text evidence="6">Belongs to the TRAFAC class myosin-kinesin ATPase superfamily. Kinesin family. KIN-1 subfamily.</text>
</comment>
<evidence type="ECO:0000256" key="7">
    <source>
        <dbReference type="PROSITE-ProRule" id="PRU00283"/>
    </source>
</evidence>
<dbReference type="SUPFAM" id="SSF52540">
    <property type="entry name" value="P-loop containing nucleoside triphosphate hydrolases"/>
    <property type="match status" value="1"/>
</dbReference>
<evidence type="ECO:0000256" key="9">
    <source>
        <dbReference type="SAM" id="MobiDB-lite"/>
    </source>
</evidence>
<dbReference type="PANTHER" id="PTHR47968">
    <property type="entry name" value="CENTROMERE PROTEIN E"/>
    <property type="match status" value="1"/>
</dbReference>
<dbReference type="CDD" id="cd01369">
    <property type="entry name" value="KISc_KHC_KIF5"/>
    <property type="match status" value="1"/>
</dbReference>
<organism evidence="11 12">
    <name type="scientific">Stephania japonica</name>
    <dbReference type="NCBI Taxonomy" id="461633"/>
    <lineage>
        <taxon>Eukaryota</taxon>
        <taxon>Viridiplantae</taxon>
        <taxon>Streptophyta</taxon>
        <taxon>Embryophyta</taxon>
        <taxon>Tracheophyta</taxon>
        <taxon>Spermatophyta</taxon>
        <taxon>Magnoliopsida</taxon>
        <taxon>Ranunculales</taxon>
        <taxon>Menispermaceae</taxon>
        <taxon>Menispermoideae</taxon>
        <taxon>Cissampelideae</taxon>
        <taxon>Stephania</taxon>
    </lineage>
</organism>
<comment type="caution">
    <text evidence="11">The sequence shown here is derived from an EMBL/GenBank/DDBJ whole genome shotgun (WGS) entry which is preliminary data.</text>
</comment>
<dbReference type="InterPro" id="IPR001752">
    <property type="entry name" value="Kinesin_motor_dom"/>
</dbReference>
<feature type="domain" description="Kinesin motor" evidence="10">
    <location>
        <begin position="3"/>
        <end position="334"/>
    </location>
</feature>
<name>A0AAP0PBK4_9MAGN</name>
<dbReference type="Proteomes" id="UP001417504">
    <property type="component" value="Unassembled WGS sequence"/>
</dbReference>
<dbReference type="InterPro" id="IPR027417">
    <property type="entry name" value="P-loop_NTPase"/>
</dbReference>
<accession>A0AAP0PBK4</accession>
<dbReference type="Gene3D" id="3.40.850.10">
    <property type="entry name" value="Kinesin motor domain"/>
    <property type="match status" value="1"/>
</dbReference>
<protein>
    <recommendedName>
        <fullName evidence="8">Kinesin-like protein</fullName>
    </recommendedName>
</protein>
<proteinExistence type="inferred from homology"/>
<dbReference type="EMBL" id="JBBNAE010000003">
    <property type="protein sequence ID" value="KAK9137109.1"/>
    <property type="molecule type" value="Genomic_DNA"/>
</dbReference>
<dbReference type="PROSITE" id="PS50067">
    <property type="entry name" value="KINESIN_MOTOR_2"/>
    <property type="match status" value="1"/>
</dbReference>